<evidence type="ECO:0000256" key="1">
    <source>
        <dbReference type="SAM" id="Phobius"/>
    </source>
</evidence>
<dbReference type="NCBIfam" id="TIGR00304">
    <property type="entry name" value="TIGR00304 family membrane protein"/>
    <property type="match status" value="1"/>
</dbReference>
<dbReference type="InterPro" id="IPR002849">
    <property type="entry name" value="DUF131"/>
</dbReference>
<dbReference type="GeneID" id="55641092"/>
<feature type="transmembrane region" description="Helical" evidence="1">
    <location>
        <begin position="6"/>
        <end position="27"/>
    </location>
</feature>
<name>A0A6N0NV04_9CREN</name>
<dbReference type="KEGG" id="mten:GWK48_04045"/>
<dbReference type="AlphaFoldDB" id="A0A6N0NV04"/>
<sequence length="90" mass="10076">MSLIGIGILLIFVGFILIFLDIIVTMARSVRSREETEEEKQTEKREAGGIIFIGPIPIIFGTSKNIEKWMIIVALAITVILVALFLIQFI</sequence>
<dbReference type="Proteomes" id="UP000509301">
    <property type="component" value="Chromosome"/>
</dbReference>
<evidence type="ECO:0000313" key="2">
    <source>
        <dbReference type="EMBL" id="QKQ99672.1"/>
    </source>
</evidence>
<keyword evidence="3" id="KW-1185">Reference proteome</keyword>
<evidence type="ECO:0000313" key="3">
    <source>
        <dbReference type="Proteomes" id="UP000509301"/>
    </source>
</evidence>
<organism evidence="2 3">
    <name type="scientific">Metallosphaera tengchongensis</name>
    <dbReference type="NCBI Taxonomy" id="1532350"/>
    <lineage>
        <taxon>Archaea</taxon>
        <taxon>Thermoproteota</taxon>
        <taxon>Thermoprotei</taxon>
        <taxon>Sulfolobales</taxon>
        <taxon>Sulfolobaceae</taxon>
        <taxon>Metallosphaera</taxon>
    </lineage>
</organism>
<protein>
    <submittedName>
        <fullName evidence="2">DUF131 domain-containing protein</fullName>
    </submittedName>
</protein>
<dbReference type="Pfam" id="PF01998">
    <property type="entry name" value="DUF131"/>
    <property type="match status" value="1"/>
</dbReference>
<proteinExistence type="predicted"/>
<feature type="transmembrane region" description="Helical" evidence="1">
    <location>
        <begin position="69"/>
        <end position="87"/>
    </location>
</feature>
<gene>
    <name evidence="2" type="ORF">GWK48_04045</name>
</gene>
<keyword evidence="1" id="KW-0812">Transmembrane</keyword>
<keyword evidence="1" id="KW-1133">Transmembrane helix</keyword>
<accession>A0A6N0NV04</accession>
<dbReference type="RefSeq" id="WP_174629861.1">
    <property type="nucleotide sequence ID" value="NZ_CP049074.1"/>
</dbReference>
<keyword evidence="1" id="KW-0472">Membrane</keyword>
<dbReference type="EMBL" id="CP049074">
    <property type="protein sequence ID" value="QKQ99672.1"/>
    <property type="molecule type" value="Genomic_DNA"/>
</dbReference>
<reference evidence="2 3" key="1">
    <citation type="submission" date="2020-02" db="EMBL/GenBank/DDBJ databases">
        <title>Comparative genome analysis reveals the metabolism and evolution of the thermophilic archaeal genus Metallosphaera.</title>
        <authorList>
            <person name="Jiang C."/>
        </authorList>
    </citation>
    <scope>NUCLEOTIDE SEQUENCE [LARGE SCALE GENOMIC DNA]</scope>
    <source>
        <strain evidence="2 3">Ric-A</strain>
    </source>
</reference>